<proteinExistence type="inferred from homology"/>
<dbReference type="RefSeq" id="WP_320500559.1">
    <property type="nucleotide sequence ID" value="NZ_JAXCLX010000001.1"/>
</dbReference>
<dbReference type="Gene3D" id="3.40.50.300">
    <property type="entry name" value="P-loop containing nucleotide triphosphate hydrolases"/>
    <property type="match status" value="1"/>
</dbReference>
<dbReference type="InterPro" id="IPR027417">
    <property type="entry name" value="P-loop_NTPase"/>
</dbReference>
<sequence length="282" mass="31970">MGKILWLASYPKSGNTWLRAFIHNLMLNPAKPADINDMNALTTGDSLTQWYRHLDPRPPSAWSTDDMIRMRRGAQLAICASKPETVIVKTHNALVTIGGDQIIQMDLTAGAIYVVRNPLDLVLSLADHYGVDIDRAIEIMADPYNGGLADDRIVIEVHNTWSEHVKSWTQRPHPGLHIVRYEDMLKKPLHTFGGIARFMGLKPSRQRLDRAIELSSFKSLRAQEDSKGFVEKSPKGSKFFRVGQAGQWKDKLSPAQIDKIVENHREQMTRFGYWPREMTKAG</sequence>
<organism evidence="4 5">
    <name type="scientific">Dongia rigui</name>
    <dbReference type="NCBI Taxonomy" id="940149"/>
    <lineage>
        <taxon>Bacteria</taxon>
        <taxon>Pseudomonadati</taxon>
        <taxon>Pseudomonadota</taxon>
        <taxon>Alphaproteobacteria</taxon>
        <taxon>Rhodospirillales</taxon>
        <taxon>Dongiaceae</taxon>
        <taxon>Dongia</taxon>
    </lineage>
</organism>
<name>A0ABU5DXU3_9PROT</name>
<dbReference type="EMBL" id="JAXCLX010000001">
    <property type="protein sequence ID" value="MDY0872141.1"/>
    <property type="molecule type" value="Genomic_DNA"/>
</dbReference>
<evidence type="ECO:0000259" key="3">
    <source>
        <dbReference type="Pfam" id="PF00685"/>
    </source>
</evidence>
<dbReference type="PANTHER" id="PTHR11783">
    <property type="entry name" value="SULFOTRANSFERASE SULT"/>
    <property type="match status" value="1"/>
</dbReference>
<keyword evidence="2" id="KW-0808">Transferase</keyword>
<keyword evidence="5" id="KW-1185">Reference proteome</keyword>
<evidence type="ECO:0000313" key="5">
    <source>
        <dbReference type="Proteomes" id="UP001271769"/>
    </source>
</evidence>
<dbReference type="Proteomes" id="UP001271769">
    <property type="component" value="Unassembled WGS sequence"/>
</dbReference>
<evidence type="ECO:0000256" key="1">
    <source>
        <dbReference type="ARBA" id="ARBA00005771"/>
    </source>
</evidence>
<dbReference type="Pfam" id="PF00685">
    <property type="entry name" value="Sulfotransfer_1"/>
    <property type="match status" value="1"/>
</dbReference>
<evidence type="ECO:0000313" key="4">
    <source>
        <dbReference type="EMBL" id="MDY0872141.1"/>
    </source>
</evidence>
<protein>
    <submittedName>
        <fullName evidence="4">Sulfotransferase domain-containing protein</fullName>
    </submittedName>
</protein>
<dbReference type="InterPro" id="IPR000863">
    <property type="entry name" value="Sulfotransferase_dom"/>
</dbReference>
<reference evidence="4 5" key="1">
    <citation type="journal article" date="2013" name="Antonie Van Leeuwenhoek">
        <title>Dongia rigui sp. nov., isolated from freshwater of a large wetland in Korea.</title>
        <authorList>
            <person name="Baik K.S."/>
            <person name="Hwang Y.M."/>
            <person name="Choi J.S."/>
            <person name="Kwon J."/>
            <person name="Seong C.N."/>
        </authorList>
    </citation>
    <scope>NUCLEOTIDE SEQUENCE [LARGE SCALE GENOMIC DNA]</scope>
    <source>
        <strain evidence="4 5">04SU4-P</strain>
    </source>
</reference>
<evidence type="ECO:0000256" key="2">
    <source>
        <dbReference type="ARBA" id="ARBA00022679"/>
    </source>
</evidence>
<dbReference type="SUPFAM" id="SSF52540">
    <property type="entry name" value="P-loop containing nucleoside triphosphate hydrolases"/>
    <property type="match status" value="1"/>
</dbReference>
<gene>
    <name evidence="4" type="ORF">SMD31_09410</name>
</gene>
<comment type="caution">
    <text evidence="4">The sequence shown here is derived from an EMBL/GenBank/DDBJ whole genome shotgun (WGS) entry which is preliminary data.</text>
</comment>
<feature type="domain" description="Sulfotransferase" evidence="3">
    <location>
        <begin position="5"/>
        <end position="272"/>
    </location>
</feature>
<comment type="similarity">
    <text evidence="1">Belongs to the sulfotransferase 1 family.</text>
</comment>
<accession>A0ABU5DXU3</accession>